<evidence type="ECO:0000256" key="1">
    <source>
        <dbReference type="ARBA" id="ARBA00004651"/>
    </source>
</evidence>
<keyword evidence="3" id="KW-1003">Cell membrane</keyword>
<feature type="transmembrane region" description="Helical" evidence="7">
    <location>
        <begin position="301"/>
        <end position="323"/>
    </location>
</feature>
<feature type="transmembrane region" description="Helical" evidence="7">
    <location>
        <begin position="213"/>
        <end position="237"/>
    </location>
</feature>
<feature type="transmembrane region" description="Helical" evidence="7">
    <location>
        <begin position="249"/>
        <end position="266"/>
    </location>
</feature>
<dbReference type="AlphaFoldDB" id="A0A3S2U4F9"/>
<evidence type="ECO:0000256" key="6">
    <source>
        <dbReference type="ARBA" id="ARBA00023136"/>
    </source>
</evidence>
<name>A0A3S2U4F9_9BURK</name>
<evidence type="ECO:0000313" key="8">
    <source>
        <dbReference type="EMBL" id="RVT52885.1"/>
    </source>
</evidence>
<evidence type="ECO:0000256" key="2">
    <source>
        <dbReference type="ARBA" id="ARBA00022448"/>
    </source>
</evidence>
<keyword evidence="9" id="KW-1185">Reference proteome</keyword>
<organism evidence="8 9">
    <name type="scientific">Rubrivivax albus</name>
    <dbReference type="NCBI Taxonomy" id="2499835"/>
    <lineage>
        <taxon>Bacteria</taxon>
        <taxon>Pseudomonadati</taxon>
        <taxon>Pseudomonadota</taxon>
        <taxon>Betaproteobacteria</taxon>
        <taxon>Burkholderiales</taxon>
        <taxon>Sphaerotilaceae</taxon>
        <taxon>Rubrivivax</taxon>
    </lineage>
</organism>
<dbReference type="Pfam" id="PF07690">
    <property type="entry name" value="MFS_1"/>
    <property type="match status" value="1"/>
</dbReference>
<dbReference type="Proteomes" id="UP000288178">
    <property type="component" value="Unassembled WGS sequence"/>
</dbReference>
<keyword evidence="6 7" id="KW-0472">Membrane</keyword>
<evidence type="ECO:0000256" key="4">
    <source>
        <dbReference type="ARBA" id="ARBA00022692"/>
    </source>
</evidence>
<feature type="transmembrane region" description="Helical" evidence="7">
    <location>
        <begin position="278"/>
        <end position="295"/>
    </location>
</feature>
<keyword evidence="2" id="KW-0813">Transport</keyword>
<proteinExistence type="predicted"/>
<evidence type="ECO:0000256" key="7">
    <source>
        <dbReference type="SAM" id="Phobius"/>
    </source>
</evidence>
<feature type="transmembrane region" description="Helical" evidence="7">
    <location>
        <begin position="155"/>
        <end position="174"/>
    </location>
</feature>
<keyword evidence="4 7" id="KW-0812">Transmembrane</keyword>
<feature type="transmembrane region" description="Helical" evidence="7">
    <location>
        <begin position="82"/>
        <end position="106"/>
    </location>
</feature>
<comment type="subcellular location">
    <subcellularLocation>
        <location evidence="1">Cell membrane</location>
        <topology evidence="1">Multi-pass membrane protein</topology>
    </subcellularLocation>
</comment>
<dbReference type="PANTHER" id="PTHR43266">
    <property type="entry name" value="MACROLIDE-EFFLUX PROTEIN"/>
    <property type="match status" value="1"/>
</dbReference>
<dbReference type="PANTHER" id="PTHR43266:SF2">
    <property type="entry name" value="MAJOR FACILITATOR SUPERFAMILY (MFS) PROFILE DOMAIN-CONTAINING PROTEIN"/>
    <property type="match status" value="1"/>
</dbReference>
<dbReference type="EMBL" id="SACT01000002">
    <property type="protein sequence ID" value="RVT52885.1"/>
    <property type="molecule type" value="Genomic_DNA"/>
</dbReference>
<feature type="transmembrane region" description="Helical" evidence="7">
    <location>
        <begin position="369"/>
        <end position="393"/>
    </location>
</feature>
<dbReference type="GO" id="GO:0022857">
    <property type="term" value="F:transmembrane transporter activity"/>
    <property type="evidence" value="ECO:0007669"/>
    <property type="project" value="InterPro"/>
</dbReference>
<dbReference type="InterPro" id="IPR036259">
    <property type="entry name" value="MFS_trans_sf"/>
</dbReference>
<dbReference type="SUPFAM" id="SSF103473">
    <property type="entry name" value="MFS general substrate transporter"/>
    <property type="match status" value="1"/>
</dbReference>
<evidence type="ECO:0000256" key="3">
    <source>
        <dbReference type="ARBA" id="ARBA00022475"/>
    </source>
</evidence>
<dbReference type="NCBIfam" id="NF008397">
    <property type="entry name" value="PRK11195.1"/>
    <property type="match status" value="1"/>
</dbReference>
<reference evidence="8 9" key="1">
    <citation type="submission" date="2019-01" db="EMBL/GenBank/DDBJ databases">
        <authorList>
            <person name="Chen W.-M."/>
        </authorList>
    </citation>
    <scope>NUCLEOTIDE SEQUENCE [LARGE SCALE GENOMIC DNA]</scope>
    <source>
        <strain evidence="8 9">ICH-3</strain>
    </source>
</reference>
<evidence type="ECO:0000256" key="5">
    <source>
        <dbReference type="ARBA" id="ARBA00022989"/>
    </source>
</evidence>
<dbReference type="GO" id="GO:0005886">
    <property type="term" value="C:plasma membrane"/>
    <property type="evidence" value="ECO:0007669"/>
    <property type="project" value="UniProtKB-SubCell"/>
</dbReference>
<feature type="transmembrane region" description="Helical" evidence="7">
    <location>
        <begin position="344"/>
        <end position="363"/>
    </location>
</feature>
<protein>
    <submittedName>
        <fullName evidence="8">Lysophospholipid transporter LplT</fullName>
    </submittedName>
</protein>
<dbReference type="InterPro" id="IPR011701">
    <property type="entry name" value="MFS"/>
</dbReference>
<comment type="caution">
    <text evidence="8">The sequence shown here is derived from an EMBL/GenBank/DDBJ whole genome shotgun (WGS) entry which is preliminary data.</text>
</comment>
<evidence type="ECO:0000313" key="9">
    <source>
        <dbReference type="Proteomes" id="UP000288178"/>
    </source>
</evidence>
<gene>
    <name evidence="8" type="primary">lplT</name>
    <name evidence="8" type="ORF">ENE75_09470</name>
</gene>
<accession>A0A3S2U4F9</accession>
<dbReference type="OrthoDB" id="9803968at2"/>
<dbReference type="Gene3D" id="1.20.1250.20">
    <property type="entry name" value="MFS general substrate transporter like domains"/>
    <property type="match status" value="1"/>
</dbReference>
<keyword evidence="5 7" id="KW-1133">Transmembrane helix</keyword>
<feature type="transmembrane region" description="Helical" evidence="7">
    <location>
        <begin position="42"/>
        <end position="62"/>
    </location>
</feature>
<feature type="transmembrane region" description="Helical" evidence="7">
    <location>
        <begin position="6"/>
        <end position="30"/>
    </location>
</feature>
<sequence>MPRGFFWLLSAQFVSGLADNALLIVAIAHLPGWGLPAWVAPLLKLSFTLAYVGLAPLVGALADAAPKARVMMASNALKAAGLVALMAGLHPLAAFAVIGLGAAVYAPAKYGLVTELAPSARLVAANGWLEVTMVGAILLGTVAGGGLSVPGWLPLAMPAVLALYTLAAMLNLGVPASGRAVVLLPAPLHAAPRRLWRQFGVAQRTLWRDREGALSLAATTLFWGAGATMQFAVLRWATERLGLSLDRAALLQAVVAVGVVVGAAAAGRWVPLHAARRVLPCGVALGLLVPVVALVDSVALAVPLLVAVGAMGGALVVPMNALLQHRGVQLLSPGRSIAVQNFNENASVLVMLAVYAALGALQVPLLPLMAGFGLVVAAASAVLVSWSAGAAGSGPRPAAAGRRPWR</sequence>